<feature type="compositionally biased region" description="Basic and acidic residues" evidence="2">
    <location>
        <begin position="511"/>
        <end position="520"/>
    </location>
</feature>
<feature type="compositionally biased region" description="Basic and acidic residues" evidence="2">
    <location>
        <begin position="2103"/>
        <end position="2120"/>
    </location>
</feature>
<feature type="compositionally biased region" description="Basic and acidic residues" evidence="2">
    <location>
        <begin position="2272"/>
        <end position="2281"/>
    </location>
</feature>
<feature type="compositionally biased region" description="Basic and acidic residues" evidence="2">
    <location>
        <begin position="1698"/>
        <end position="1739"/>
    </location>
</feature>
<feature type="region of interest" description="Disordered" evidence="2">
    <location>
        <begin position="3722"/>
        <end position="3746"/>
    </location>
</feature>
<accession>A0A6J2Y0E8</accession>
<feature type="compositionally biased region" description="Basic and acidic residues" evidence="2">
    <location>
        <begin position="2202"/>
        <end position="2211"/>
    </location>
</feature>
<feature type="region of interest" description="Disordered" evidence="2">
    <location>
        <begin position="1349"/>
        <end position="1597"/>
    </location>
</feature>
<feature type="compositionally biased region" description="Basic and acidic residues" evidence="2">
    <location>
        <begin position="1631"/>
        <end position="1662"/>
    </location>
</feature>
<reference evidence="4" key="1">
    <citation type="submission" date="2025-08" db="UniProtKB">
        <authorList>
            <consortium name="RefSeq"/>
        </authorList>
    </citation>
    <scope>IDENTIFICATION</scope>
    <source>
        <tissue evidence="4">Gonads</tissue>
    </source>
</reference>
<feature type="region of interest" description="Disordered" evidence="2">
    <location>
        <begin position="2525"/>
        <end position="2553"/>
    </location>
</feature>
<feature type="region of interest" description="Disordered" evidence="2">
    <location>
        <begin position="2905"/>
        <end position="2958"/>
    </location>
</feature>
<feature type="region of interest" description="Disordered" evidence="2">
    <location>
        <begin position="3664"/>
        <end position="3708"/>
    </location>
</feature>
<evidence type="ECO:0000256" key="2">
    <source>
        <dbReference type="SAM" id="MobiDB-lite"/>
    </source>
</evidence>
<feature type="region of interest" description="Disordered" evidence="2">
    <location>
        <begin position="3763"/>
        <end position="3816"/>
    </location>
</feature>
<feature type="compositionally biased region" description="Polar residues" evidence="2">
    <location>
        <begin position="4201"/>
        <end position="4213"/>
    </location>
</feature>
<feature type="region of interest" description="Disordered" evidence="2">
    <location>
        <begin position="3086"/>
        <end position="3118"/>
    </location>
</feature>
<proteinExistence type="predicted"/>
<evidence type="ECO:0000256" key="1">
    <source>
        <dbReference type="SAM" id="Coils"/>
    </source>
</evidence>
<feature type="region of interest" description="Disordered" evidence="2">
    <location>
        <begin position="2254"/>
        <end position="2281"/>
    </location>
</feature>
<feature type="region of interest" description="Disordered" evidence="2">
    <location>
        <begin position="850"/>
        <end position="869"/>
    </location>
</feature>
<feature type="compositionally biased region" description="Basic and acidic residues" evidence="2">
    <location>
        <begin position="2905"/>
        <end position="2920"/>
    </location>
</feature>
<feature type="compositionally biased region" description="Basic and acidic residues" evidence="2">
    <location>
        <begin position="1349"/>
        <end position="1594"/>
    </location>
</feature>
<feature type="region of interest" description="Disordered" evidence="2">
    <location>
        <begin position="1286"/>
        <end position="1329"/>
    </location>
</feature>
<dbReference type="GeneID" id="115882672"/>
<dbReference type="Proteomes" id="UP000504635">
    <property type="component" value="Unplaced"/>
</dbReference>
<keyword evidence="3" id="KW-1185">Reference proteome</keyword>
<dbReference type="OrthoDB" id="6784641at2759"/>
<dbReference type="InParanoid" id="A0A6J2Y0E8"/>
<feature type="compositionally biased region" description="Basic and acidic residues" evidence="2">
    <location>
        <begin position="3566"/>
        <end position="3595"/>
    </location>
</feature>
<feature type="compositionally biased region" description="Low complexity" evidence="2">
    <location>
        <begin position="1682"/>
        <end position="1697"/>
    </location>
</feature>
<gene>
    <name evidence="4" type="primary">LOC115882672</name>
</gene>
<feature type="compositionally biased region" description="Basic residues" evidence="2">
    <location>
        <begin position="521"/>
        <end position="532"/>
    </location>
</feature>
<feature type="compositionally biased region" description="Basic and acidic residues" evidence="2">
    <location>
        <begin position="2127"/>
        <end position="2159"/>
    </location>
</feature>
<feature type="compositionally biased region" description="Basic and acidic residues" evidence="2">
    <location>
        <begin position="2001"/>
        <end position="2023"/>
    </location>
</feature>
<feature type="compositionally biased region" description="Basic and acidic residues" evidence="2">
    <location>
        <begin position="1979"/>
        <end position="1994"/>
    </location>
</feature>
<dbReference type="KEGG" id="soy:115882672"/>
<keyword evidence="1" id="KW-0175">Coiled coil</keyword>
<name>A0A6J2Y0E8_SITOR</name>
<evidence type="ECO:0000313" key="4">
    <source>
        <dbReference type="RefSeq" id="XP_030756766.1"/>
    </source>
</evidence>
<feature type="region of interest" description="Disordered" evidence="2">
    <location>
        <begin position="2202"/>
        <end position="2237"/>
    </location>
</feature>
<feature type="compositionally biased region" description="Low complexity" evidence="2">
    <location>
        <begin position="4214"/>
        <end position="4223"/>
    </location>
</feature>
<feature type="compositionally biased region" description="Basic and acidic residues" evidence="2">
    <location>
        <begin position="1286"/>
        <end position="1300"/>
    </location>
</feature>
<feature type="compositionally biased region" description="Polar residues" evidence="2">
    <location>
        <begin position="3670"/>
        <end position="3682"/>
    </location>
</feature>
<feature type="region of interest" description="Disordered" evidence="2">
    <location>
        <begin position="452"/>
        <end position="478"/>
    </location>
</feature>
<feature type="region of interest" description="Disordered" evidence="2">
    <location>
        <begin position="1971"/>
        <end position="2023"/>
    </location>
</feature>
<feature type="compositionally biased region" description="Basic and acidic residues" evidence="2">
    <location>
        <begin position="2941"/>
        <end position="2952"/>
    </location>
</feature>
<feature type="region of interest" description="Disordered" evidence="2">
    <location>
        <begin position="500"/>
        <end position="539"/>
    </location>
</feature>
<feature type="coiled-coil region" evidence="1">
    <location>
        <begin position="643"/>
        <end position="670"/>
    </location>
</feature>
<feature type="compositionally biased region" description="Basic and acidic residues" evidence="2">
    <location>
        <begin position="3942"/>
        <end position="3956"/>
    </location>
</feature>
<feature type="region of interest" description="Disordered" evidence="2">
    <location>
        <begin position="3942"/>
        <end position="3979"/>
    </location>
</feature>
<feature type="region of interest" description="Disordered" evidence="2">
    <location>
        <begin position="812"/>
        <end position="839"/>
    </location>
</feature>
<feature type="compositionally biased region" description="Basic and acidic residues" evidence="2">
    <location>
        <begin position="2227"/>
        <end position="2237"/>
    </location>
</feature>
<protein>
    <submittedName>
        <fullName evidence="4">Titin homolog isoform X1</fullName>
    </submittedName>
</protein>
<feature type="compositionally biased region" description="Basic and acidic residues" evidence="2">
    <location>
        <begin position="2375"/>
        <end position="2388"/>
    </location>
</feature>
<feature type="region of interest" description="Disordered" evidence="2">
    <location>
        <begin position="2365"/>
        <end position="2388"/>
    </location>
</feature>
<dbReference type="RefSeq" id="XP_030756766.1">
    <property type="nucleotide sequence ID" value="XM_030900906.1"/>
</dbReference>
<feature type="compositionally biased region" description="Basic and acidic residues" evidence="2">
    <location>
        <begin position="3683"/>
        <end position="3708"/>
    </location>
</feature>
<organism evidence="3 4">
    <name type="scientific">Sitophilus oryzae</name>
    <name type="common">Rice weevil</name>
    <name type="synonym">Curculio oryzae</name>
    <dbReference type="NCBI Taxonomy" id="7048"/>
    <lineage>
        <taxon>Eukaryota</taxon>
        <taxon>Metazoa</taxon>
        <taxon>Ecdysozoa</taxon>
        <taxon>Arthropoda</taxon>
        <taxon>Hexapoda</taxon>
        <taxon>Insecta</taxon>
        <taxon>Pterygota</taxon>
        <taxon>Neoptera</taxon>
        <taxon>Endopterygota</taxon>
        <taxon>Coleoptera</taxon>
        <taxon>Polyphaga</taxon>
        <taxon>Cucujiformia</taxon>
        <taxon>Curculionidae</taxon>
        <taxon>Dryophthorinae</taxon>
        <taxon>Sitophilus</taxon>
    </lineage>
</organism>
<feature type="compositionally biased region" description="Basic and acidic residues" evidence="2">
    <location>
        <begin position="4225"/>
        <end position="4273"/>
    </location>
</feature>
<feature type="compositionally biased region" description="Basic and acidic residues" evidence="2">
    <location>
        <begin position="3089"/>
        <end position="3117"/>
    </location>
</feature>
<feature type="region of interest" description="Disordered" evidence="2">
    <location>
        <begin position="4200"/>
        <end position="4273"/>
    </location>
</feature>
<feature type="region of interest" description="Disordered" evidence="2">
    <location>
        <begin position="1612"/>
        <end position="1761"/>
    </location>
</feature>
<evidence type="ECO:0000313" key="3">
    <source>
        <dbReference type="Proteomes" id="UP000504635"/>
    </source>
</evidence>
<feature type="region of interest" description="Disordered" evidence="2">
    <location>
        <begin position="2087"/>
        <end position="2159"/>
    </location>
</feature>
<sequence length="4273" mass="482770">MNSLIRNVKSLNIPGIKYISNKVTPSLSSIEHASTSVPSRDSSSHFQRSKSLPPILHTFKSIDVPYKLKNPQDISPFRARISPGLTRPTFKVFSKRFFSWKAGKSKVKSKNTENRIDRKRGRGIIRDTSYNTPCIKPKDDKKNSKTMLLDDMLEKDKTQADNSRTIHLLRSISGPSTSVQEKLKPLHREMKSQANTIKDILNLNEEIKAKQVKDNITITHCKNKVTFHYLAPRSDCKQCESKNSKRVFDFYERNVPKLGKYSNQNKTRFFSSYCKPPETPNPEETQPVKKETIIVKDQNIMANKFDQNKSISLFNLIKYRTSLSNEFFATNRYKFEAKQRPDIYQFQEDKEKEMYDPYPLEMFNEDAVNWSLDTARSMEQKQSSSFLDSQFKDDYVMLKVPDAANNLEYECGSKKCPDCGTGEKTAPCKIKAPKKKKGKREIDEKCRKPVKRAPCKKDSPCDQDWGGSRLSGPANPEQTLLEGTTVKEYELGGCRNCNKGIRQYPSKKPKRNDPKRDRSRVNKPGKSKKNAGRRPDFQSLSSVTATNYFSGDILNQRNFVESGKNTNSDHQFLNICQTEKVESDEKKSLPKFFVHPKDDLNETIGNAFELPPKVEISEKSKEMLAKAIRKMIQPVIETEFMKYDEVKAAVERMEQNLESCIRTLSRALQTTAVSPLALTNHESEKQKAMKLKYPRRENSEPQIIERSLYPEIKDPFKSKWEHRDPRNISSIDIPSTEKRISYDEPENDNFTDHAFSEFLASQKPFREIRKVKSETQSNFRNLDSQSKISELIKTSQILCSGKDPCKKEDPCKKKEDPCKQKEDPCKKKEDPCKKKENDPYNCVKEKKSNNMAEDPCKKKEDPCKKKEDPCKKSCFTPIETCKVDPCNSPCKKEEPPCKPAMESVKYPSNQSADSYGNMTRFEVTCEKSKKMAERECCQPPVTCDESSSFKGAELKCGKSATMPKIRQPPMARSCEATDACKSLPMPENCPLKPDCNQGCPEGKPASCYQTACKIKKEPFEDTNARNTCKNEINVDHGMIGMKQLKKCDYTKNAPCASYNPIEKPETFIRITPEENEVKHEPSVKLRECPQPTEKEKRYCDDNASKKEEEEEKLARIQAVEEARKKELEMECSRKPVEFGQSLKNKWIPVKIENKNLSDSKTLSKTVDSKQKENQLKTVQECNSSSKSKSLVENCSNKISDLCMMIVRKHKGGKKAAPIVVTLSRSQPNLDSFSGHAASLLMCPGGSSHGSGGNGNKKDCSPFGFFKGSKKSNSKKKSSDGEKFLKINDDCKKNSGKEKKSNSNNSCATENKSKPNDSCKTNQVKSEPCIPCKHEDYSKKQVLKKTNNCAKEKDDPCKKKEDPCKKSDKASDKDPYNCVKDTKSKTKADGAGKEKEDPCKKKEDPCKNKNDASKKIEDPCKKKEDPCKKKEDSSKPKEDPCKKKEDPCKKKDDPCKKKEDSCKPKEDPCKKKEDPCKKKDDPCQKKEDSCKPKDDPCKKKEDPCKKKEDPCKKKEDSCKTKEDPCKKKEETSKKKDDPCKKKEDSGKPKDDPCKKKEDPCKKKEDPCKKKEDSCKKEGKKVEDPCKKSSSKRDCRSPMNKPIKKIICTTPKSKFRNKYPWNDPELANKQSKRQCDKAKEAKAAQEKKCAPKEQKSDPCMDKTQKACRTQQAILKKFNSMDNTKPGSSSKPKSVSCSPPDKNKQMECKKEDPCKKQEDPCKKKEDPCKKKEDPSKKGDDPCKSSSKPKKKCRSPTSNSDLRSKIQSPSVHCNMMENNQGAVGRTVSSIQDEATEEMKMHAKFPGIFRGSSLVVLYSRLLEHTNMSLSQIINMSLRKISHSSGILHRSNKVGLKSDDDACKKSALDLFPNRKKVDSTLGIKEYCIMKNRKTKQESEKTDYKTRNDNSLGLKYTGPTWDKNYLEIEEECKKPEEPTILRNKEMKKCEAKTTKKASLESVKAKDKCQKSDPCLGKGSTLNSTPTKKETTKLRKEAEKKHSMNKCVGKTEKKTDPCKKSPSNDKTDKKCKESVKTAKSDPCLSKNLQYDIGISKKGAEACGTILRNKDMKKCETKTTKKASLDSVTAKDKCQKSDPCLGKGSTLNSTPTKKEATKLLKKAEKKHDSMNNCVGKTEKKTDPCKKSPSNDKNDKKCKESVKTSKSDPCLRKNLQYEMGISKKGAEVCEAILRNRAMKKCERTTKKASLESLAAKDKCQKSDPCLGKGSKSNSNDAGKDKVKKDDRCREVSDLLSKAHDKTACKESGAVKTTKMEGSCDEGVSKKESTKKCETRTTCKKSTTSISDKTNKKCDKMKPGDDEERCRKVAELLSRAHGKTDCKESEAVKTTKKKEACDEGINKKESTKTCETRTSCKKSTTSVSDKTNKKCDERKPGDDEERCRKVAELLSRAHGKTDCKESEAVKTAKKKELCDEGISKKESTKKCETRTICKKSITSVTDKMNKKCDEMKPVDNNDRCRKVGENESTKKCDTRTTCKMSTTSVSDKTNNKCDEMKPVDNEDRCRKVAERLSRAHAKTDCDKPEAVKTTKQKDCDEDKKESTKTCETRTTCKKSTTSISDQTNKKCDEMKTVDNKDRCRKVAEKESIKKCETRTTRKKSKTKLIRNDKTNKKCDEMKPVDFEDRCRKVTERLSKAHAKTDCNEPEAVKSIKKKESCDEGISKKESTKKCETRTTCKKSTTSVSDKTNKKCDEMKPVDNEDRCKKVAEKESAKKCETRISCKKSISNVSDKTNKKCDEMKPVDNEDKCRKVAERLSRAHAKTDCVKPEAVKTTNQKDCDEGKKESTKTCETRTTCKKSKTKLIRNDKTNKKCDEMKPVDNEDRCRKIAEKESTKKCETRTTCKMSITSVSDKTNKKCNEMKPVDNEDICRKVAESLSRAHAKPDCAEPEAVKTTQQKDCDKGKKEGTKTCETRTTCKKPPTTVSSKTNNKCNEMKPIEDERQDPNPCSMIAKYGEDIGKQAAEICKQRLESMKKCETKKASKAKSEDPCKKTTSNVEVQTADKCKQKELKDKANKSDTCLKKRPQYDIGISKKGAELCEAIRGNLEKKKCEKKPAKKVKSQSSCNKSMEKTVKKCSQTESVKDKCDKPDPCSKKKLEANKSMSKESPELCKSISKKQEMKKCEAKSTQNANIASGLSKKKSICKSSKRIYYKTKGYKKDSRKKEMKKCKDISKKKGKVECNKTKANKKDKCAEKKKDTEINCAKEGDGKVNKEDKCKEVAELLAKAHGKNDCKESDGKTTKNKADHVEGNKFEIFIKINKKDDKLELKGSNVSCKNKDNKKEQKLECNNKIKEKDSCKSVAETQHKSCKKSSKIVEKNKKSVLKAGNILFKNKNIKDQKPECNNKVKEKDSCKSVADSNKSSRKIVEKDDKCVLKACNDLCKNKNKKDQKPEYNNNVKEKNSCKSVAESSRKIVEKDDKCVLKACNDLCKNKNKKGLKPECNNKIKEKDSCKSVAKTSKSCENSSKIVEKDDTCVLKSCADACKNKDRAQKVKSSSSVKENNCVDSGKIIKKSKSCDIVTKNKTNIDLKPKCENKIKQNDSCKKLAETPAKSPQKALCKETSVKEKSIDDSCKNKDNKEHDSKVQDPERCKKFAELLAKAHSKTDALEKKNDCNESSVKTAKKEPVKCDIATESTTNIDLKPKCEKKIKENDSCKKLAETPTKSPQKTHCNETTVKEKSIDDSCKNKDNKEHDSKVQDPERCKKFAELIAKAHSKTDALEKKNDCNESSVKTAKKEPEKCDKLIKVEKVQCKSEVKEKSSSEKVAENLSKSAEKDECKQSSEKTTEKEPESVVENKCESKKGEESIKEEKIECKPKVIVQNSCEKLTEVLSKTISKDPCVESEVETSKNAVVKVCEQIIKQPKTEQKPECIKEVKKEEDPCQTIAEILSRCALKSQCVESISKSTKKEQNEVPEKKCGSSKKIIKEEIKKESRVTENKIESHPKISKTETICAKPGDGGQKPAEQSCGDVKTDKKELCPKFPFQRKMPEESNDCIDDCCAEPKKALPDQSIQKGLKSLTSMLPEDCEEEVRDMGLLKQCMKMTRNTKQPFVEPISDEDAEKALCSGDETVVCKVKKIGTGEKLVCGIDLSSDESGDKNDDCTDDADVERILKCSIVRDCNNKEKFICTEVIPEGKRKTEEVLDSCRPESTKNRKIKVTSKKLICRKTPSCEDGEEPGVVCKLLTVEEIKLPNKQNPVKQNKPTMNNSSKNIKSLKSYKDLLRRCRSKSSDRSKNEGKKRQPCIRKGDEQKNETKHKEESEDKEC</sequence>
<feature type="region of interest" description="Disordered" evidence="2">
    <location>
        <begin position="3554"/>
        <end position="3595"/>
    </location>
</feature>
<feature type="compositionally biased region" description="Basic and acidic residues" evidence="2">
    <location>
        <begin position="3723"/>
        <end position="3734"/>
    </location>
</feature>